<dbReference type="InterPro" id="IPR013783">
    <property type="entry name" value="Ig-like_fold"/>
</dbReference>
<dbReference type="Pfam" id="PF17936">
    <property type="entry name" value="Big_6"/>
    <property type="match status" value="1"/>
</dbReference>
<comment type="caution">
    <text evidence="3">The sequence shown here is derived from an EMBL/GenBank/DDBJ whole genome shotgun (WGS) entry which is preliminary data.</text>
</comment>
<dbReference type="Gene3D" id="2.60.120.1060">
    <property type="entry name" value="NPCBM/NEW2 domain"/>
    <property type="match status" value="3"/>
</dbReference>
<dbReference type="SUPFAM" id="SSF49785">
    <property type="entry name" value="Galactose-binding domain-like"/>
    <property type="match status" value="2"/>
</dbReference>
<dbReference type="Pfam" id="PF08305">
    <property type="entry name" value="NPCBM"/>
    <property type="match status" value="2"/>
</dbReference>
<dbReference type="InterPro" id="IPR041498">
    <property type="entry name" value="Big_6"/>
</dbReference>
<dbReference type="EMBL" id="JAXOFX010000004">
    <property type="protein sequence ID" value="MDZ5471907.1"/>
    <property type="molecule type" value="Genomic_DNA"/>
</dbReference>
<dbReference type="InterPro" id="IPR013222">
    <property type="entry name" value="Glyco_hyd_98_carb-bd"/>
</dbReference>
<proteinExistence type="predicted"/>
<accession>A0ABU5IXS3</accession>
<dbReference type="InterPro" id="IPR038637">
    <property type="entry name" value="NPCBM_sf"/>
</dbReference>
<organism evidence="3 4">
    <name type="scientific">Robertmurraya mangrovi</name>
    <dbReference type="NCBI Taxonomy" id="3098077"/>
    <lineage>
        <taxon>Bacteria</taxon>
        <taxon>Bacillati</taxon>
        <taxon>Bacillota</taxon>
        <taxon>Bacilli</taxon>
        <taxon>Bacillales</taxon>
        <taxon>Bacillaceae</taxon>
        <taxon>Robertmurraya</taxon>
    </lineage>
</organism>
<evidence type="ECO:0000259" key="1">
    <source>
        <dbReference type="Pfam" id="PF08305"/>
    </source>
</evidence>
<sequence length="557" mass="61702">MKKNLVFYFLATFLLLGTLLQIEPANVHAQSSELYLTSDLVTSEKDAYFDKWSSGSFEDTSGHYSPKGIGLEPYYSSIYRTFAQFHIEDYSYTTLETRVGLQNGWNTGDRGETEFIIYADDLRIYSKTFSNTTPPEDLKLQIPTGTKYITLYAVMSKGSQGNHGAIFGNARLTNTLPASSKKDILALDNIGTSSEKDAYGSGWNSSPFKMSDGKLVARGYGLSPYYSSTTKTYATFNIQDYNYSTFETRVSLDNKWVTGDRGKTEVVIYADNKKIYSKTFNNKTLAQNLKLSLPKGTKYLTLYALEEKGTQGNHSVIFDNPFLSNSLKAKSADDTVSLYNLGTAEGKDAYRGQWSSYVFQMSNGQLVPHAYGLKPYYSSTFETYAKFFVADYSSSYRSLETKISLDNKWRTGDRGKSVVYVLADNKVIYTTTFTNKTAAKNVVLSLPSNTKYLTFKASHSKGGYGHGVIIEDPKLTKRPAAPSVSKITAKTTKVFGKAKANSTVTVKNGSKTIAKAKVSSKGTYSVRIPKQKAGTKLKFYVTYKGSTSAAKQVTVAK</sequence>
<dbReference type="Proteomes" id="UP001290455">
    <property type="component" value="Unassembled WGS sequence"/>
</dbReference>
<evidence type="ECO:0000313" key="4">
    <source>
        <dbReference type="Proteomes" id="UP001290455"/>
    </source>
</evidence>
<evidence type="ECO:0000259" key="2">
    <source>
        <dbReference type="Pfam" id="PF17936"/>
    </source>
</evidence>
<evidence type="ECO:0000313" key="3">
    <source>
        <dbReference type="EMBL" id="MDZ5471907.1"/>
    </source>
</evidence>
<keyword evidence="4" id="KW-1185">Reference proteome</keyword>
<feature type="domain" description="Glycosyl hydrolase family 98 putative carbohydrate-binding module" evidence="1">
    <location>
        <begin position="84"/>
        <end position="173"/>
    </location>
</feature>
<feature type="domain" description="Bacterial Ig" evidence="2">
    <location>
        <begin position="479"/>
        <end position="555"/>
    </location>
</feature>
<name>A0ABU5IXS3_9BACI</name>
<reference evidence="3 4" key="1">
    <citation type="submission" date="2023-11" db="EMBL/GenBank/DDBJ databases">
        <title>Bacillus jintuensis, isolated from a mudflat on the Beibu Gulf coast.</title>
        <authorList>
            <person name="Li M."/>
        </authorList>
    </citation>
    <scope>NUCLEOTIDE SEQUENCE [LARGE SCALE GENOMIC DNA]</scope>
    <source>
        <strain evidence="3 4">31A1R</strain>
    </source>
</reference>
<dbReference type="Gene3D" id="2.60.40.10">
    <property type="entry name" value="Immunoglobulins"/>
    <property type="match status" value="1"/>
</dbReference>
<protein>
    <submittedName>
        <fullName evidence="3">NPCBM/NEW2 domain-containing protein</fullName>
    </submittedName>
</protein>
<dbReference type="InterPro" id="IPR008979">
    <property type="entry name" value="Galactose-bd-like_sf"/>
</dbReference>
<feature type="domain" description="Glycosyl hydrolase family 98 putative carbohydrate-binding module" evidence="1">
    <location>
        <begin position="235"/>
        <end position="314"/>
    </location>
</feature>
<gene>
    <name evidence="3" type="ORF">SM124_09120</name>
</gene>
<dbReference type="RefSeq" id="WP_322446196.1">
    <property type="nucleotide sequence ID" value="NZ_JAXOFX010000004.1"/>
</dbReference>